<organism evidence="2 3">
    <name type="scientific">Skeletonema marinoi</name>
    <dbReference type="NCBI Taxonomy" id="267567"/>
    <lineage>
        <taxon>Eukaryota</taxon>
        <taxon>Sar</taxon>
        <taxon>Stramenopiles</taxon>
        <taxon>Ochrophyta</taxon>
        <taxon>Bacillariophyta</taxon>
        <taxon>Coscinodiscophyceae</taxon>
        <taxon>Thalassiosirophycidae</taxon>
        <taxon>Thalassiosirales</taxon>
        <taxon>Skeletonemataceae</taxon>
        <taxon>Skeletonema</taxon>
        <taxon>Skeletonema marinoi-dohrnii complex</taxon>
    </lineage>
</organism>
<proteinExistence type="predicted"/>
<feature type="compositionally biased region" description="Low complexity" evidence="1">
    <location>
        <begin position="160"/>
        <end position="169"/>
    </location>
</feature>
<protein>
    <submittedName>
        <fullName evidence="2">Uncharacterized protein</fullName>
    </submittedName>
</protein>
<evidence type="ECO:0000313" key="3">
    <source>
        <dbReference type="Proteomes" id="UP001224775"/>
    </source>
</evidence>
<accession>A0AAD8XTF7</accession>
<feature type="region of interest" description="Disordered" evidence="1">
    <location>
        <begin position="1"/>
        <end position="78"/>
    </location>
</feature>
<comment type="caution">
    <text evidence="2">The sequence shown here is derived from an EMBL/GenBank/DDBJ whole genome shotgun (WGS) entry which is preliminary data.</text>
</comment>
<evidence type="ECO:0000313" key="2">
    <source>
        <dbReference type="EMBL" id="KAK1733158.1"/>
    </source>
</evidence>
<reference evidence="2" key="1">
    <citation type="submission" date="2023-06" db="EMBL/GenBank/DDBJ databases">
        <title>Survivors Of The Sea: Transcriptome response of Skeletonema marinoi to long-term dormancy.</title>
        <authorList>
            <person name="Pinder M.I.M."/>
            <person name="Kourtchenko O."/>
            <person name="Robertson E.K."/>
            <person name="Larsson T."/>
            <person name="Maumus F."/>
            <person name="Osuna-Cruz C.M."/>
            <person name="Vancaester E."/>
            <person name="Stenow R."/>
            <person name="Vandepoele K."/>
            <person name="Ploug H."/>
            <person name="Bruchert V."/>
            <person name="Godhe A."/>
            <person name="Topel M."/>
        </authorList>
    </citation>
    <scope>NUCLEOTIDE SEQUENCE</scope>
    <source>
        <strain evidence="2">R05AC</strain>
    </source>
</reference>
<evidence type="ECO:0000256" key="1">
    <source>
        <dbReference type="SAM" id="MobiDB-lite"/>
    </source>
</evidence>
<dbReference type="Proteomes" id="UP001224775">
    <property type="component" value="Unassembled WGS sequence"/>
</dbReference>
<sequence length="190" mass="20828">MQGSDDTEGGNDGGEKKPGKAAAANEVTDEGGATTNYDEEASTTATTLIIPTKTEDGGRNEQGQGQGETADSNRPDLFRTYSDNNVRMMSLLGREPSANPNDGEQQEDWRQLTGFTGIGEERRRNNDGGDNTTQRRTRLSAELHNSAFENMWVQQGLLDEPMQGQPPRQQQEEEDDGNSNSEENQQQEGC</sequence>
<gene>
    <name evidence="2" type="ORF">QTG54_016135</name>
</gene>
<feature type="region of interest" description="Disordered" evidence="1">
    <location>
        <begin position="91"/>
        <end position="190"/>
    </location>
</feature>
<feature type="compositionally biased region" description="Low complexity" evidence="1">
    <location>
        <begin position="43"/>
        <end position="52"/>
    </location>
</feature>
<name>A0AAD8XTF7_9STRA</name>
<dbReference type="EMBL" id="JATAAI010000053">
    <property type="protein sequence ID" value="KAK1733158.1"/>
    <property type="molecule type" value="Genomic_DNA"/>
</dbReference>
<dbReference type="AlphaFoldDB" id="A0AAD8XTF7"/>
<keyword evidence="3" id="KW-1185">Reference proteome</keyword>